<protein>
    <submittedName>
        <fullName evidence="1">Uncharacterized protein</fullName>
    </submittedName>
</protein>
<organism evidence="1">
    <name type="scientific">uncultured Caudovirales phage</name>
    <dbReference type="NCBI Taxonomy" id="2100421"/>
    <lineage>
        <taxon>Viruses</taxon>
        <taxon>Duplodnaviria</taxon>
        <taxon>Heunggongvirae</taxon>
        <taxon>Uroviricota</taxon>
        <taxon>Caudoviricetes</taxon>
        <taxon>Peduoviridae</taxon>
        <taxon>Maltschvirus</taxon>
        <taxon>Maltschvirus maltsch</taxon>
    </lineage>
</organism>
<reference evidence="1" key="1">
    <citation type="submission" date="2020-04" db="EMBL/GenBank/DDBJ databases">
        <authorList>
            <person name="Chiriac C."/>
            <person name="Salcher M."/>
            <person name="Ghai R."/>
            <person name="Kavagutti S V."/>
        </authorList>
    </citation>
    <scope>NUCLEOTIDE SEQUENCE</scope>
</reference>
<proteinExistence type="predicted"/>
<gene>
    <name evidence="1" type="ORF">UFOVP248_71</name>
</gene>
<sequence>MAFYDISYSEDSVTFVNTKTNKAEKFELFEQMADIDAIRIVNGEIKARDNVSKASVSLLSHLLDSPRLDEYKGKTPINELIPNDLKSAIRDIETEYLKPIFSAPMLEKGNSMATIEKQWQLFASGLREGGGYANAKSRVIKYFAHIGKLPLADNGKCLTVASIDKILSNEMAKLTPEIKGGIADKLVKLSLEIENRKETTDLGDYVTGISALKSMLATYEGLYRESLEALTMAIGNPNIQTMAQSAISKAKDAIHIADDVEREKTLEQLEQEFTMQYEQGTITEQKFLELMKEIGVDVVFETSPM</sequence>
<dbReference type="EMBL" id="LR796267">
    <property type="protein sequence ID" value="CAB4132704.1"/>
    <property type="molecule type" value="Genomic_DNA"/>
</dbReference>
<accession>A0A6J5LDR5</accession>
<evidence type="ECO:0000313" key="1">
    <source>
        <dbReference type="EMBL" id="CAB4132704.1"/>
    </source>
</evidence>
<name>A0A6J5LDR5_9CAUD</name>